<keyword evidence="12" id="KW-0547">Nucleotide-binding</keyword>
<reference evidence="17" key="4">
    <citation type="submission" date="2025-09" db="UniProtKB">
        <authorList>
            <consortium name="Ensembl"/>
        </authorList>
    </citation>
    <scope>IDENTIFICATION</scope>
</reference>
<keyword evidence="7" id="KW-1015">Disulfide bond</keyword>
<dbReference type="Ensembl" id="ENSACLT00000001956.2">
    <property type="protein sequence ID" value="ENSACLP00000001913.2"/>
    <property type="gene ID" value="ENSACLG00000001270.2"/>
</dbReference>
<feature type="binding site" evidence="12">
    <location>
        <position position="375"/>
    </location>
    <ligand>
        <name>FAD</name>
        <dbReference type="ChEBI" id="CHEBI:57692"/>
    </ligand>
</feature>
<dbReference type="FunFam" id="3.50.50.60:FF:000001">
    <property type="entry name" value="Dihydrolipoyl dehydrogenase, mitochondrial"/>
    <property type="match status" value="1"/>
</dbReference>
<dbReference type="Proteomes" id="UP000265100">
    <property type="component" value="Chromosome 7"/>
</dbReference>
<dbReference type="AlphaFoldDB" id="A0A3P8NAY3"/>
<dbReference type="Bgee" id="ENSACLG00000001270">
    <property type="expression patterns" value="Expressed in zone of skin and 8 other cell types or tissues"/>
</dbReference>
<reference evidence="17 18" key="1">
    <citation type="submission" date="2018-05" db="EMBL/GenBank/DDBJ databases">
        <authorList>
            <person name="Datahose"/>
        </authorList>
    </citation>
    <scope>NUCLEOTIDE SEQUENCE</scope>
</reference>
<keyword evidence="4 12" id="KW-0274">FAD</keyword>
<dbReference type="Gene3D" id="3.30.390.30">
    <property type="match status" value="1"/>
</dbReference>
<dbReference type="Pfam" id="PF07992">
    <property type="entry name" value="Pyr_redox_2"/>
    <property type="match status" value="1"/>
</dbReference>
<feature type="active site" description="Proton acceptor" evidence="11">
    <location>
        <position position="507"/>
    </location>
</feature>
<dbReference type="SUPFAM" id="SSF55424">
    <property type="entry name" value="FAD/NAD-linked reductases, dimerisation (C-terminal) domain"/>
    <property type="match status" value="1"/>
</dbReference>
<evidence type="ECO:0000256" key="5">
    <source>
        <dbReference type="ARBA" id="ARBA00023002"/>
    </source>
</evidence>
<dbReference type="InterPro" id="IPR004099">
    <property type="entry name" value="Pyr_nucl-diS_OxRdtase_dimer"/>
</dbReference>
<dbReference type="STRING" id="8154.ENSACLP00000001913"/>
<dbReference type="InterPro" id="IPR036188">
    <property type="entry name" value="FAD/NAD-bd_sf"/>
</dbReference>
<dbReference type="GO" id="GO:0004148">
    <property type="term" value="F:dihydrolipoyl dehydrogenase (NADH) activity"/>
    <property type="evidence" value="ECO:0007669"/>
    <property type="project" value="UniProtKB-EC"/>
</dbReference>
<dbReference type="Gene3D" id="3.50.50.60">
    <property type="entry name" value="FAD/NAD(P)-binding domain"/>
    <property type="match status" value="3"/>
</dbReference>
<feature type="binding site" evidence="12">
    <location>
        <position position="88"/>
    </location>
    <ligand>
        <name>FAD</name>
        <dbReference type="ChEBI" id="CHEBI:57692"/>
    </ligand>
</feature>
<dbReference type="PRINTS" id="PR00368">
    <property type="entry name" value="FADPNR"/>
</dbReference>
<dbReference type="GO" id="GO:0045252">
    <property type="term" value="C:oxoglutarate dehydrogenase complex"/>
    <property type="evidence" value="ECO:0007669"/>
    <property type="project" value="TreeGrafter"/>
</dbReference>
<evidence type="ECO:0000256" key="12">
    <source>
        <dbReference type="PIRSR" id="PIRSR000350-3"/>
    </source>
</evidence>
<dbReference type="PROSITE" id="PS00076">
    <property type="entry name" value="PYRIDINE_REDOX_1"/>
    <property type="match status" value="1"/>
</dbReference>
<organism evidence="17 18">
    <name type="scientific">Astatotilapia calliptera</name>
    <name type="common">Eastern happy</name>
    <name type="synonym">Chromis callipterus</name>
    <dbReference type="NCBI Taxonomy" id="8154"/>
    <lineage>
        <taxon>Eukaryota</taxon>
        <taxon>Metazoa</taxon>
        <taxon>Chordata</taxon>
        <taxon>Craniata</taxon>
        <taxon>Vertebrata</taxon>
        <taxon>Euteleostomi</taxon>
        <taxon>Actinopterygii</taxon>
        <taxon>Neopterygii</taxon>
        <taxon>Teleostei</taxon>
        <taxon>Neoteleostei</taxon>
        <taxon>Acanthomorphata</taxon>
        <taxon>Ovalentaria</taxon>
        <taxon>Cichlomorphae</taxon>
        <taxon>Cichliformes</taxon>
        <taxon>Cichlidae</taxon>
        <taxon>African cichlids</taxon>
        <taxon>Pseudocrenilabrinae</taxon>
        <taxon>Haplochromini</taxon>
        <taxon>Astatotilapia</taxon>
    </lineage>
</organism>
<keyword evidence="8 14" id="KW-0676">Redox-active center</keyword>
<evidence type="ECO:0000256" key="10">
    <source>
        <dbReference type="ARBA" id="ARBA00049187"/>
    </source>
</evidence>
<dbReference type="InterPro" id="IPR050151">
    <property type="entry name" value="Class-I_Pyr_Nuc-Dis_Oxidored"/>
</dbReference>
<evidence type="ECO:0000256" key="3">
    <source>
        <dbReference type="ARBA" id="ARBA00022630"/>
    </source>
</evidence>
<feature type="domain" description="Pyridine nucleotide-disulphide oxidoreductase dimerisation" evidence="15">
    <location>
        <begin position="409"/>
        <end position="517"/>
    </location>
</feature>
<feature type="binding site" evidence="12">
    <location>
        <position position="334"/>
    </location>
    <ligand>
        <name>NAD(+)</name>
        <dbReference type="ChEBI" id="CHEBI:57540"/>
    </ligand>
</feature>
<evidence type="ECO:0000256" key="9">
    <source>
        <dbReference type="ARBA" id="ARBA00031281"/>
    </source>
</evidence>
<proteinExistence type="inferred from homology"/>
<dbReference type="OrthoDB" id="361797at2759"/>
<evidence type="ECO:0000256" key="11">
    <source>
        <dbReference type="PIRSR" id="PIRSR000350-2"/>
    </source>
</evidence>
<keyword evidence="5 14" id="KW-0560">Oxidoreductase</keyword>
<feature type="disulfide bond" description="Redox-active" evidence="13">
    <location>
        <begin position="79"/>
        <end position="84"/>
    </location>
</feature>
<dbReference type="PANTHER" id="PTHR22912">
    <property type="entry name" value="DISULFIDE OXIDOREDUCTASE"/>
    <property type="match status" value="1"/>
</dbReference>
<evidence type="ECO:0000313" key="17">
    <source>
        <dbReference type="Ensembl" id="ENSACLP00000001913.2"/>
    </source>
</evidence>
<evidence type="ECO:0000256" key="2">
    <source>
        <dbReference type="ARBA" id="ARBA00012608"/>
    </source>
</evidence>
<feature type="binding site" evidence="12">
    <location>
        <begin position="381"/>
        <end position="384"/>
    </location>
    <ligand>
        <name>FAD</name>
        <dbReference type="ChEBI" id="CHEBI:57692"/>
    </ligand>
</feature>
<dbReference type="GO" id="GO:0050660">
    <property type="term" value="F:flavin adenine dinucleotide binding"/>
    <property type="evidence" value="ECO:0007669"/>
    <property type="project" value="TreeGrafter"/>
</dbReference>
<evidence type="ECO:0000259" key="16">
    <source>
        <dbReference type="Pfam" id="PF07992"/>
    </source>
</evidence>
<comment type="cofactor">
    <cofactor evidence="12">
        <name>FAD</name>
        <dbReference type="ChEBI" id="CHEBI:57692"/>
    </cofactor>
    <text evidence="12">Binds 1 FAD per subunit.</text>
</comment>
<feature type="binding site" evidence="12">
    <location>
        <position position="263"/>
    </location>
    <ligand>
        <name>NAD(+)</name>
        <dbReference type="ChEBI" id="CHEBI:57540"/>
    </ligand>
</feature>
<evidence type="ECO:0000256" key="6">
    <source>
        <dbReference type="ARBA" id="ARBA00023027"/>
    </source>
</evidence>
<dbReference type="OMA" id="CAQLGMK"/>
<feature type="binding site" evidence="12">
    <location>
        <position position="153"/>
    </location>
    <ligand>
        <name>FAD</name>
        <dbReference type="ChEBI" id="CHEBI:57692"/>
    </ligand>
</feature>
<evidence type="ECO:0000256" key="7">
    <source>
        <dbReference type="ARBA" id="ARBA00023157"/>
    </source>
</evidence>
<comment type="similarity">
    <text evidence="1 14">Belongs to the class-I pyridine nucleotide-disulfide oxidoreductase family.</text>
</comment>
<evidence type="ECO:0000256" key="14">
    <source>
        <dbReference type="RuleBase" id="RU003691"/>
    </source>
</evidence>
<name>A0A3P8NAY3_ASTCA</name>
<dbReference type="PANTHER" id="PTHR22912:SF151">
    <property type="entry name" value="DIHYDROLIPOYL DEHYDROGENASE, MITOCHONDRIAL"/>
    <property type="match status" value="1"/>
</dbReference>
<dbReference type="GeneTree" id="ENSGT00550000074844"/>
<evidence type="ECO:0000259" key="15">
    <source>
        <dbReference type="Pfam" id="PF02852"/>
    </source>
</evidence>
<dbReference type="FunFam" id="3.30.390.30:FF:000001">
    <property type="entry name" value="Dihydrolipoyl dehydrogenase"/>
    <property type="match status" value="1"/>
</dbReference>
<dbReference type="GO" id="GO:0006103">
    <property type="term" value="P:2-oxoglutarate metabolic process"/>
    <property type="evidence" value="ECO:0007669"/>
    <property type="project" value="TreeGrafter"/>
</dbReference>
<dbReference type="InterPro" id="IPR012999">
    <property type="entry name" value="Pyr_OxRdtase_I_AS"/>
</dbReference>
<feature type="binding site" evidence="12">
    <location>
        <begin position="182"/>
        <end position="184"/>
    </location>
    <ligand>
        <name>FAD</name>
        <dbReference type="ChEBI" id="CHEBI:57692"/>
    </ligand>
</feature>
<keyword evidence="3 14" id="KW-0285">Flavoprotein</keyword>
<evidence type="ECO:0000256" key="4">
    <source>
        <dbReference type="ARBA" id="ARBA00022827"/>
    </source>
</evidence>
<dbReference type="Pfam" id="PF02852">
    <property type="entry name" value="Pyr_redox_dim"/>
    <property type="match status" value="1"/>
</dbReference>
<evidence type="ECO:0000256" key="13">
    <source>
        <dbReference type="PIRSR" id="PIRSR000350-4"/>
    </source>
</evidence>
<protein>
    <recommendedName>
        <fullName evidence="2">dihydrolipoyl dehydrogenase</fullName>
        <ecNumber evidence="2">1.8.1.4</ecNumber>
    </recommendedName>
    <alternativeName>
        <fullName evidence="9">Dihydrolipoamide dehydrogenase</fullName>
    </alternativeName>
</protein>
<feature type="binding site" evidence="12">
    <location>
        <begin position="219"/>
        <end position="226"/>
    </location>
    <ligand>
        <name>NAD(+)</name>
        <dbReference type="ChEBI" id="CHEBI:57540"/>
    </ligand>
</feature>
<dbReference type="PRINTS" id="PR00411">
    <property type="entry name" value="PNDRDTASEI"/>
</dbReference>
<reference evidence="18" key="2">
    <citation type="submission" date="2023-03" db="EMBL/GenBank/DDBJ databases">
        <authorList>
            <consortium name="Wellcome Sanger Institute Data Sharing"/>
        </authorList>
    </citation>
    <scope>NUCLEOTIDE SEQUENCE [LARGE SCALE GENOMIC DNA]</scope>
</reference>
<dbReference type="InterPro" id="IPR001100">
    <property type="entry name" value="Pyr_nuc-diS_OxRdtase"/>
</dbReference>
<evidence type="ECO:0000256" key="8">
    <source>
        <dbReference type="ARBA" id="ARBA00023284"/>
    </source>
</evidence>
<feature type="domain" description="FAD/NAD(P)-binding" evidence="16">
    <location>
        <begin position="42"/>
        <end position="390"/>
    </location>
</feature>
<dbReference type="InterPro" id="IPR016156">
    <property type="entry name" value="FAD/NAD-linked_Rdtase_dimer_sf"/>
</dbReference>
<keyword evidence="6 12" id="KW-0520">NAD</keyword>
<evidence type="ECO:0000256" key="1">
    <source>
        <dbReference type="ARBA" id="ARBA00007532"/>
    </source>
</evidence>
<evidence type="ECO:0000313" key="18">
    <source>
        <dbReference type="Proteomes" id="UP000265100"/>
    </source>
</evidence>
<dbReference type="SUPFAM" id="SSF51905">
    <property type="entry name" value="FAD/NAD(P)-binding domain"/>
    <property type="match status" value="1"/>
</dbReference>
<reference evidence="17" key="3">
    <citation type="submission" date="2025-08" db="UniProtKB">
        <authorList>
            <consortium name="Ensembl"/>
        </authorList>
    </citation>
    <scope>IDENTIFICATION</scope>
</reference>
<accession>A0A3P8NAY3</accession>
<sequence>MQSWTQLYRSLATRSHHLPCKVHGAAALSVRTYADKAAIDADVTVVGSGPGGYVAAIKAAQLGFKTVCVEKNLTLGGTCLNVGCIPSKALLNNSYLYHLAHGKDFESRGIEISGISLNLEKMMAQKSGAVKALTGGIAHLFKQNKVTHVNGFGRLTGKNQVTATTADGTEQVINTKNILIATGSEVTPFPGIQIDEETIVSSTGALSLKKVPEELIVIGAGVIGVELLCFFRKESCTCQTCVCPAILQGSVWQRLGAKVTAVEFLGHVGGMGIDMEISKNFQRILQKQGLKFKLGTKVMGATKRPDGKIDVAVEAAAGGKSETLTCDVLLVCIGRRPFTQNLGLDTVGIELDNRGRIPVNNRFQTKVPSVYAIGDVVAGPMLAHKAEDEGIICVEGMAGGAVHIDYNCVPSVIYTHPEVAWVGKSEEQLKEEGVPFKVGKFPFAANSRAKTNADTDGLVKILSHKETDRMLGAHILGSGAGEMINEAALAMEYGASCEDVARVCHAHPTVSEAFREANLAASFGKAINF</sequence>
<dbReference type="EC" id="1.8.1.4" evidence="2"/>
<keyword evidence="18" id="KW-1185">Reference proteome</keyword>
<comment type="catalytic activity">
    <reaction evidence="10">
        <text>N(6)-[(R)-dihydrolipoyl]-L-lysyl-[protein] + NAD(+) = N(6)-[(R)-lipoyl]-L-lysyl-[protein] + NADH + H(+)</text>
        <dbReference type="Rhea" id="RHEA:15045"/>
        <dbReference type="Rhea" id="RHEA-COMP:10474"/>
        <dbReference type="Rhea" id="RHEA-COMP:10475"/>
        <dbReference type="ChEBI" id="CHEBI:15378"/>
        <dbReference type="ChEBI" id="CHEBI:57540"/>
        <dbReference type="ChEBI" id="CHEBI:57945"/>
        <dbReference type="ChEBI" id="CHEBI:83099"/>
        <dbReference type="ChEBI" id="CHEBI:83100"/>
        <dbReference type="EC" id="1.8.1.4"/>
    </reaction>
</comment>
<dbReference type="PIRSF" id="PIRSF000350">
    <property type="entry name" value="Mercury_reductase_MerA"/>
    <property type="match status" value="1"/>
</dbReference>
<dbReference type="InterPro" id="IPR023753">
    <property type="entry name" value="FAD/NAD-binding_dom"/>
</dbReference>
<dbReference type="GO" id="GO:0005739">
    <property type="term" value="C:mitochondrion"/>
    <property type="evidence" value="ECO:0007669"/>
    <property type="project" value="TreeGrafter"/>
</dbReference>